<reference evidence="5 6" key="1">
    <citation type="journal article" date="2022" name="Nat. Plants">
        <title>Genomes of leafy and leafless Platanthera orchids illuminate the evolution of mycoheterotrophy.</title>
        <authorList>
            <person name="Li M.H."/>
            <person name="Liu K.W."/>
            <person name="Li Z."/>
            <person name="Lu H.C."/>
            <person name="Ye Q.L."/>
            <person name="Zhang D."/>
            <person name="Wang J.Y."/>
            <person name="Li Y.F."/>
            <person name="Zhong Z.M."/>
            <person name="Liu X."/>
            <person name="Yu X."/>
            <person name="Liu D.K."/>
            <person name="Tu X.D."/>
            <person name="Liu B."/>
            <person name="Hao Y."/>
            <person name="Liao X.Y."/>
            <person name="Jiang Y.T."/>
            <person name="Sun W.H."/>
            <person name="Chen J."/>
            <person name="Chen Y.Q."/>
            <person name="Ai Y."/>
            <person name="Zhai J.W."/>
            <person name="Wu S.S."/>
            <person name="Zhou Z."/>
            <person name="Hsiao Y.Y."/>
            <person name="Wu W.L."/>
            <person name="Chen Y.Y."/>
            <person name="Lin Y.F."/>
            <person name="Hsu J.L."/>
            <person name="Li C.Y."/>
            <person name="Wang Z.W."/>
            <person name="Zhao X."/>
            <person name="Zhong W.Y."/>
            <person name="Ma X.K."/>
            <person name="Ma L."/>
            <person name="Huang J."/>
            <person name="Chen G.Z."/>
            <person name="Huang M.Z."/>
            <person name="Huang L."/>
            <person name="Peng D.H."/>
            <person name="Luo Y.B."/>
            <person name="Zou S.Q."/>
            <person name="Chen S.P."/>
            <person name="Lan S."/>
            <person name="Tsai W.C."/>
            <person name="Van de Peer Y."/>
            <person name="Liu Z.J."/>
        </authorList>
    </citation>
    <scope>NUCLEOTIDE SEQUENCE [LARGE SCALE GENOMIC DNA]</scope>
    <source>
        <strain evidence="5">Lor288</strain>
    </source>
</reference>
<dbReference type="GO" id="GO:0016301">
    <property type="term" value="F:kinase activity"/>
    <property type="evidence" value="ECO:0007669"/>
    <property type="project" value="UniProtKB-KW"/>
</dbReference>
<proteinExistence type="predicted"/>
<dbReference type="PANTHER" id="PTHR24055">
    <property type="entry name" value="MITOGEN-ACTIVATED PROTEIN KINASE"/>
    <property type="match status" value="1"/>
</dbReference>
<organism evidence="5 6">
    <name type="scientific">Platanthera guangdongensis</name>
    <dbReference type="NCBI Taxonomy" id="2320717"/>
    <lineage>
        <taxon>Eukaryota</taxon>
        <taxon>Viridiplantae</taxon>
        <taxon>Streptophyta</taxon>
        <taxon>Embryophyta</taxon>
        <taxon>Tracheophyta</taxon>
        <taxon>Spermatophyta</taxon>
        <taxon>Magnoliopsida</taxon>
        <taxon>Liliopsida</taxon>
        <taxon>Asparagales</taxon>
        <taxon>Orchidaceae</taxon>
        <taxon>Orchidoideae</taxon>
        <taxon>Orchideae</taxon>
        <taxon>Orchidinae</taxon>
        <taxon>Platanthera</taxon>
    </lineage>
</organism>
<dbReference type="InterPro" id="IPR050117">
    <property type="entry name" value="MAPK"/>
</dbReference>
<feature type="region of interest" description="Disordered" evidence="3">
    <location>
        <begin position="1"/>
        <end position="28"/>
    </location>
</feature>
<comment type="caution">
    <text evidence="5">The sequence shown here is derived from an EMBL/GenBank/DDBJ whole genome shotgun (WGS) entry which is preliminary data.</text>
</comment>
<dbReference type="Gene3D" id="3.30.200.20">
    <property type="entry name" value="Phosphorylase Kinase, domain 1"/>
    <property type="match status" value="1"/>
</dbReference>
<keyword evidence="5" id="KW-0808">Transferase</keyword>
<protein>
    <submittedName>
        <fullName evidence="5">Mitogen-activated protein kinase 9</fullName>
    </submittedName>
</protein>
<dbReference type="SUPFAM" id="SSF56112">
    <property type="entry name" value="Protein kinase-like (PK-like)"/>
    <property type="match status" value="1"/>
</dbReference>
<gene>
    <name evidence="5" type="primary">MPK9</name>
    <name evidence="5" type="ORF">KSP40_PGU002789</name>
</gene>
<evidence type="ECO:0000313" key="5">
    <source>
        <dbReference type="EMBL" id="KAK8958950.1"/>
    </source>
</evidence>
<accession>A0ABR2M556</accession>
<evidence type="ECO:0000256" key="3">
    <source>
        <dbReference type="SAM" id="MobiDB-lite"/>
    </source>
</evidence>
<keyword evidence="5" id="KW-0418">Kinase</keyword>
<feature type="domain" description="Protein kinase" evidence="4">
    <location>
        <begin position="144"/>
        <end position="255"/>
    </location>
</feature>
<evidence type="ECO:0000259" key="4">
    <source>
        <dbReference type="PROSITE" id="PS50011"/>
    </source>
</evidence>
<keyword evidence="2" id="KW-0067">ATP-binding</keyword>
<dbReference type="Pfam" id="PF00069">
    <property type="entry name" value="Pkinase"/>
    <property type="match status" value="1"/>
</dbReference>
<evidence type="ECO:0000256" key="1">
    <source>
        <dbReference type="ARBA" id="ARBA00022741"/>
    </source>
</evidence>
<dbReference type="EMBL" id="JBBWWR010000012">
    <property type="protein sequence ID" value="KAK8958950.1"/>
    <property type="molecule type" value="Genomic_DNA"/>
</dbReference>
<name>A0ABR2M556_9ASPA</name>
<sequence length="255" mass="29057">MAGRVKKLQALDERRSHNPSPSPEEEAACPQQFSSSLISCQVVHRADMDMTGAGLKRSSPWAAAFLRFLRHKKIWRCCWTESGGDSSSGCSRGRGFRFPVGATRTSGTGGLETFRPRIFGYNALAFFANTETEFFTEYDEASQYDILEVVGKRSYGIVWAALDTKTGEKVAIKKINDVFEHVSDASRIFREIKRLRLLRHPDVVEIKHIMLPPSRREFRDIYVVFGLMESDLHQVIKANDDLTPEHHQLFLYQLL</sequence>
<dbReference type="InterPro" id="IPR011009">
    <property type="entry name" value="Kinase-like_dom_sf"/>
</dbReference>
<keyword evidence="6" id="KW-1185">Reference proteome</keyword>
<dbReference type="PROSITE" id="PS50011">
    <property type="entry name" value="PROTEIN_KINASE_DOM"/>
    <property type="match status" value="1"/>
</dbReference>
<dbReference type="InterPro" id="IPR000719">
    <property type="entry name" value="Prot_kinase_dom"/>
</dbReference>
<dbReference type="Proteomes" id="UP001412067">
    <property type="component" value="Unassembled WGS sequence"/>
</dbReference>
<keyword evidence="1" id="KW-0547">Nucleotide-binding</keyword>
<evidence type="ECO:0000313" key="6">
    <source>
        <dbReference type="Proteomes" id="UP001412067"/>
    </source>
</evidence>
<evidence type="ECO:0000256" key="2">
    <source>
        <dbReference type="ARBA" id="ARBA00022840"/>
    </source>
</evidence>